<dbReference type="NCBIfam" id="TIGR02044">
    <property type="entry name" value="CueR"/>
    <property type="match status" value="1"/>
</dbReference>
<evidence type="ECO:0000313" key="8">
    <source>
        <dbReference type="EMBL" id="KKO08958.1"/>
    </source>
</evidence>
<dbReference type="PROSITE" id="PS00552">
    <property type="entry name" value="HTH_MERR_1"/>
    <property type="match status" value="1"/>
</dbReference>
<keyword evidence="2" id="KW-0963">Cytoplasm</keyword>
<evidence type="ECO:0000256" key="2">
    <source>
        <dbReference type="ARBA" id="ARBA00022490"/>
    </source>
</evidence>
<dbReference type="Pfam" id="PF09278">
    <property type="entry name" value="MerR-DNA-bind"/>
    <property type="match status" value="1"/>
</dbReference>
<evidence type="ECO:0000256" key="4">
    <source>
        <dbReference type="ARBA" id="ARBA00023125"/>
    </source>
</evidence>
<dbReference type="PRINTS" id="PR00040">
    <property type="entry name" value="HTHMERR"/>
</dbReference>
<dbReference type="InterPro" id="IPR000551">
    <property type="entry name" value="MerR-type_HTH_dom"/>
</dbReference>
<proteinExistence type="predicted"/>
<dbReference type="PROSITE" id="PS50937">
    <property type="entry name" value="HTH_MERR_2"/>
    <property type="match status" value="1"/>
</dbReference>
<keyword evidence="6" id="KW-0175">Coiled coil</keyword>
<dbReference type="GO" id="GO:0003677">
    <property type="term" value="F:DNA binding"/>
    <property type="evidence" value="ECO:0007669"/>
    <property type="project" value="UniProtKB-KW"/>
</dbReference>
<dbReference type="PANTHER" id="PTHR30204">
    <property type="entry name" value="REDOX-CYCLING DRUG-SENSING TRANSCRIPTIONAL ACTIVATOR SOXR"/>
    <property type="match status" value="1"/>
</dbReference>
<accession>A0A0F9W9H1</accession>
<evidence type="ECO:0000256" key="1">
    <source>
        <dbReference type="ARBA" id="ARBA00004496"/>
    </source>
</evidence>
<dbReference type="AlphaFoldDB" id="A0A0F9W9H1"/>
<protein>
    <recommendedName>
        <fullName evidence="7">HTH merR-type domain-containing protein</fullName>
    </recommendedName>
</protein>
<keyword evidence="5" id="KW-0804">Transcription</keyword>
<keyword evidence="4" id="KW-0238">DNA-binding</keyword>
<dbReference type="GO" id="GO:0003700">
    <property type="term" value="F:DNA-binding transcription factor activity"/>
    <property type="evidence" value="ECO:0007669"/>
    <property type="project" value="InterPro"/>
</dbReference>
<feature type="coiled-coil region" evidence="6">
    <location>
        <begin position="81"/>
        <end position="108"/>
    </location>
</feature>
<dbReference type="CDD" id="cd01108">
    <property type="entry name" value="HTH_CueR"/>
    <property type="match status" value="1"/>
</dbReference>
<feature type="domain" description="HTH merR-type" evidence="7">
    <location>
        <begin position="1"/>
        <end position="69"/>
    </location>
</feature>
<dbReference type="PANTHER" id="PTHR30204:SF94">
    <property type="entry name" value="HEAVY METAL-DEPENDENT TRANSCRIPTIONAL REGULATOR HI_0293-RELATED"/>
    <property type="match status" value="1"/>
</dbReference>
<dbReference type="GO" id="GO:0005507">
    <property type="term" value="F:copper ion binding"/>
    <property type="evidence" value="ECO:0007669"/>
    <property type="project" value="InterPro"/>
</dbReference>
<dbReference type="EMBL" id="LAZR01000008">
    <property type="protein sequence ID" value="KKO08958.1"/>
    <property type="molecule type" value="Genomic_DNA"/>
</dbReference>
<comment type="caution">
    <text evidence="8">The sequence shown here is derived from an EMBL/GenBank/DDBJ whole genome shotgun (WGS) entry which is preliminary data.</text>
</comment>
<dbReference type="InterPro" id="IPR047057">
    <property type="entry name" value="MerR_fam"/>
</dbReference>
<keyword evidence="3" id="KW-0805">Transcription regulation</keyword>
<name>A0A0F9W9H1_9ZZZZ</name>
<evidence type="ECO:0000256" key="3">
    <source>
        <dbReference type="ARBA" id="ARBA00023015"/>
    </source>
</evidence>
<dbReference type="InterPro" id="IPR015358">
    <property type="entry name" value="Tscrpt_reg_MerR_DNA-bd"/>
</dbReference>
<dbReference type="InterPro" id="IPR009061">
    <property type="entry name" value="DNA-bd_dom_put_sf"/>
</dbReference>
<gene>
    <name evidence="8" type="ORF">LCGC14_0040770</name>
</gene>
<dbReference type="GO" id="GO:0005737">
    <property type="term" value="C:cytoplasm"/>
    <property type="evidence" value="ECO:0007669"/>
    <property type="project" value="UniProtKB-SubCell"/>
</dbReference>
<dbReference type="Pfam" id="PF00376">
    <property type="entry name" value="MerR"/>
    <property type="match status" value="1"/>
</dbReference>
<evidence type="ECO:0000256" key="6">
    <source>
        <dbReference type="SAM" id="Coils"/>
    </source>
</evidence>
<sequence length="140" mass="15730">MNISDAARRSGLSNKMVRHYESVGLIQPPPRSAAGYRQYSQRNIDELTFIAHARTLGFSIAQIGDLLSLRHDPHRASREVKAVAQQHLQELNAKMQELKRMQTLLSDMIAKCPGDDDPNCSILQQLDASDGESHNTEYRS</sequence>
<reference evidence="8" key="1">
    <citation type="journal article" date="2015" name="Nature">
        <title>Complex archaea that bridge the gap between prokaryotes and eukaryotes.</title>
        <authorList>
            <person name="Spang A."/>
            <person name="Saw J.H."/>
            <person name="Jorgensen S.L."/>
            <person name="Zaremba-Niedzwiedzka K."/>
            <person name="Martijn J."/>
            <person name="Lind A.E."/>
            <person name="van Eijk R."/>
            <person name="Schleper C."/>
            <person name="Guy L."/>
            <person name="Ettema T.J."/>
        </authorList>
    </citation>
    <scope>NUCLEOTIDE SEQUENCE</scope>
</reference>
<organism evidence="8">
    <name type="scientific">marine sediment metagenome</name>
    <dbReference type="NCBI Taxonomy" id="412755"/>
    <lineage>
        <taxon>unclassified sequences</taxon>
        <taxon>metagenomes</taxon>
        <taxon>ecological metagenomes</taxon>
    </lineage>
</organism>
<evidence type="ECO:0000256" key="5">
    <source>
        <dbReference type="ARBA" id="ARBA00023163"/>
    </source>
</evidence>
<evidence type="ECO:0000259" key="7">
    <source>
        <dbReference type="PROSITE" id="PS50937"/>
    </source>
</evidence>
<dbReference type="Gene3D" id="1.10.1660.10">
    <property type="match status" value="1"/>
</dbReference>
<dbReference type="SMART" id="SM00422">
    <property type="entry name" value="HTH_MERR"/>
    <property type="match status" value="1"/>
</dbReference>
<dbReference type="InterPro" id="IPR011789">
    <property type="entry name" value="CueR"/>
</dbReference>
<dbReference type="GO" id="GO:0045893">
    <property type="term" value="P:positive regulation of DNA-templated transcription"/>
    <property type="evidence" value="ECO:0007669"/>
    <property type="project" value="InterPro"/>
</dbReference>
<comment type="subcellular location">
    <subcellularLocation>
        <location evidence="1">Cytoplasm</location>
    </subcellularLocation>
</comment>
<dbReference type="SUPFAM" id="SSF46955">
    <property type="entry name" value="Putative DNA-binding domain"/>
    <property type="match status" value="1"/>
</dbReference>